<reference evidence="5" key="1">
    <citation type="submission" date="2022-01" db="EMBL/GenBank/DDBJ databases">
        <authorList>
            <person name="King R."/>
        </authorList>
    </citation>
    <scope>NUCLEOTIDE SEQUENCE</scope>
</reference>
<protein>
    <recommendedName>
        <fullName evidence="4">Translation initiation factor IF- 2 domain-containing protein</fullName>
    </recommendedName>
</protein>
<keyword evidence="6" id="KW-1185">Reference proteome</keyword>
<dbReference type="AlphaFoldDB" id="A0A9P0HEP9"/>
<evidence type="ECO:0000256" key="2">
    <source>
        <dbReference type="ARBA" id="ARBA00023134"/>
    </source>
</evidence>
<organism evidence="5 6">
    <name type="scientific">Nezara viridula</name>
    <name type="common">Southern green stink bug</name>
    <name type="synonym">Cimex viridulus</name>
    <dbReference type="NCBI Taxonomy" id="85310"/>
    <lineage>
        <taxon>Eukaryota</taxon>
        <taxon>Metazoa</taxon>
        <taxon>Ecdysozoa</taxon>
        <taxon>Arthropoda</taxon>
        <taxon>Hexapoda</taxon>
        <taxon>Insecta</taxon>
        <taxon>Pterygota</taxon>
        <taxon>Neoptera</taxon>
        <taxon>Paraneoptera</taxon>
        <taxon>Hemiptera</taxon>
        <taxon>Heteroptera</taxon>
        <taxon>Panheteroptera</taxon>
        <taxon>Pentatomomorpha</taxon>
        <taxon>Pentatomoidea</taxon>
        <taxon>Pentatomidae</taxon>
        <taxon>Pentatominae</taxon>
        <taxon>Nezara</taxon>
    </lineage>
</organism>
<feature type="compositionally biased region" description="Basic and acidic residues" evidence="3">
    <location>
        <begin position="215"/>
        <end position="227"/>
    </location>
</feature>
<evidence type="ECO:0000259" key="4">
    <source>
        <dbReference type="Pfam" id="PF11987"/>
    </source>
</evidence>
<gene>
    <name evidence="5" type="ORF">NEZAVI_LOCUS9802</name>
</gene>
<dbReference type="GO" id="GO:0005739">
    <property type="term" value="C:mitochondrion"/>
    <property type="evidence" value="ECO:0007669"/>
    <property type="project" value="TreeGrafter"/>
</dbReference>
<dbReference type="EMBL" id="OV725080">
    <property type="protein sequence ID" value="CAH1400595.1"/>
    <property type="molecule type" value="Genomic_DNA"/>
</dbReference>
<dbReference type="SUPFAM" id="SSF52156">
    <property type="entry name" value="Initiation factor IF2/eIF5b, domain 3"/>
    <property type="match status" value="1"/>
</dbReference>
<sequence>MQRGRREEEVGVRWAEGHLPHILAAALPWYCPIDNYRDISNAYCIPFGYRFKIIPILNTGRDELQWRGGLSALGGPQGKTRRLSVVLPKCETETSLGLANSILYSNIRIGPVVKKDVMKASIMLEHDSQYAVILAFDVKIERDAQELADNLGVKIFQADIIYHLFDKFMAFREELKAKKREEFKSIAFVFNSRDPIVCGVIVEAVCRAGYRDEYREQPQAGRERQERTGSVYQDRTDTGRVAQDVRKAFRRERLPYQQGSSHLDYQYCSTLLRRQGVGRCEGAPSRPKKETGHHQWQWLRSIHHSPLPFTSSPPILTSKKFISSSLL</sequence>
<dbReference type="Pfam" id="PF11987">
    <property type="entry name" value="IF-2"/>
    <property type="match status" value="1"/>
</dbReference>
<dbReference type="InterPro" id="IPR015760">
    <property type="entry name" value="TIF_IF2"/>
</dbReference>
<feature type="domain" description="Translation initiation factor IF- 2" evidence="4">
    <location>
        <begin position="106"/>
        <end position="168"/>
    </location>
</feature>
<dbReference type="PANTHER" id="PTHR43381:SF4">
    <property type="entry name" value="EUKARYOTIC TRANSLATION INITIATION FACTOR 5B"/>
    <property type="match status" value="1"/>
</dbReference>
<feature type="region of interest" description="Disordered" evidence="3">
    <location>
        <begin position="215"/>
        <end position="235"/>
    </location>
</feature>
<dbReference type="InterPro" id="IPR023115">
    <property type="entry name" value="TIF_IF2_dom3"/>
</dbReference>
<evidence type="ECO:0000256" key="3">
    <source>
        <dbReference type="SAM" id="MobiDB-lite"/>
    </source>
</evidence>
<dbReference type="Proteomes" id="UP001152798">
    <property type="component" value="Chromosome 4"/>
</dbReference>
<proteinExistence type="predicted"/>
<dbReference type="PANTHER" id="PTHR43381">
    <property type="entry name" value="TRANSLATION INITIATION FACTOR IF-2-RELATED"/>
    <property type="match status" value="1"/>
</dbReference>
<dbReference type="Gene3D" id="3.40.50.10050">
    <property type="entry name" value="Translation initiation factor IF- 2, domain 3"/>
    <property type="match status" value="1"/>
</dbReference>
<dbReference type="OrthoDB" id="4928at2759"/>
<dbReference type="FunFam" id="3.40.50.10050:FF:000002">
    <property type="entry name" value="Eukaryotic translation initiation factor 5B"/>
    <property type="match status" value="1"/>
</dbReference>
<evidence type="ECO:0000256" key="1">
    <source>
        <dbReference type="ARBA" id="ARBA00022741"/>
    </source>
</evidence>
<evidence type="ECO:0000313" key="5">
    <source>
        <dbReference type="EMBL" id="CAH1400595.1"/>
    </source>
</evidence>
<dbReference type="GO" id="GO:0005525">
    <property type="term" value="F:GTP binding"/>
    <property type="evidence" value="ECO:0007669"/>
    <property type="project" value="UniProtKB-KW"/>
</dbReference>
<accession>A0A9P0HEP9</accession>
<keyword evidence="2" id="KW-0342">GTP-binding</keyword>
<keyword evidence="1" id="KW-0547">Nucleotide-binding</keyword>
<dbReference type="GO" id="GO:0003743">
    <property type="term" value="F:translation initiation factor activity"/>
    <property type="evidence" value="ECO:0007669"/>
    <property type="project" value="TreeGrafter"/>
</dbReference>
<dbReference type="InterPro" id="IPR036925">
    <property type="entry name" value="TIF_IF2_dom3_sf"/>
</dbReference>
<name>A0A9P0HEP9_NEZVI</name>
<evidence type="ECO:0000313" key="6">
    <source>
        <dbReference type="Proteomes" id="UP001152798"/>
    </source>
</evidence>